<gene>
    <name evidence="2" type="ORF">H206_05478</name>
</gene>
<dbReference type="AlphaFoldDB" id="A0A444J4D4"/>
<comment type="caution">
    <text evidence="2">The sequence shown here is derived from an EMBL/GenBank/DDBJ whole genome shotgun (WGS) entry which is preliminary data.</text>
</comment>
<keyword evidence="3" id="KW-1185">Reference proteome</keyword>
<evidence type="ECO:0000256" key="1">
    <source>
        <dbReference type="SAM" id="SignalP"/>
    </source>
</evidence>
<sequence>MFKMNIKGGITMKILKNLISTTVATLIVLGAVSAGCALAQEQDIAQSNATSPNLEETYDDGFYFDEDGPMVPVPLERCPGNAIYHVVYARSNTDDGQETETVISIRNQKSVACLVCVEWNYGLFSTPPAGISGPFAINPSQTAEFTTANSRHTVEPFNLNSLRNTTQDFEGSADIFVLKCKNPKLAVHGTLVLGIDQRTFMGNSYMDLNIVKPSNGRNRGD</sequence>
<evidence type="ECO:0000313" key="2">
    <source>
        <dbReference type="EMBL" id="RWX47945.1"/>
    </source>
</evidence>
<reference evidence="2 3" key="1">
    <citation type="submission" date="2017-01" db="EMBL/GenBank/DDBJ databases">
        <title>The cable genome- insights into the physiology and evolution of filamentous bacteria capable of sulfide oxidation via long distance electron transfer.</title>
        <authorList>
            <person name="Schreiber L."/>
            <person name="Bjerg J.T."/>
            <person name="Boggild A."/>
            <person name="Van De Vossenberg J."/>
            <person name="Meysman F."/>
            <person name="Nielsen L.P."/>
            <person name="Schramm A."/>
            <person name="Kjeldsen K.U."/>
        </authorList>
    </citation>
    <scope>NUCLEOTIDE SEQUENCE [LARGE SCALE GENOMIC DNA]</scope>
    <source>
        <strain evidence="2">MCF</strain>
    </source>
</reference>
<name>A0A444J4D4_9BACT</name>
<evidence type="ECO:0008006" key="4">
    <source>
        <dbReference type="Google" id="ProtNLM"/>
    </source>
</evidence>
<accession>A0A444J4D4</accession>
<proteinExistence type="predicted"/>
<organism evidence="2 3">
    <name type="scientific">Candidatus Electrothrix aarhusensis</name>
    <dbReference type="NCBI Taxonomy" id="1859131"/>
    <lineage>
        <taxon>Bacteria</taxon>
        <taxon>Pseudomonadati</taxon>
        <taxon>Thermodesulfobacteriota</taxon>
        <taxon>Desulfobulbia</taxon>
        <taxon>Desulfobulbales</taxon>
        <taxon>Desulfobulbaceae</taxon>
        <taxon>Candidatus Electrothrix</taxon>
    </lineage>
</organism>
<feature type="chain" id="PRO_5019085875" description="Lipoprotein" evidence="1">
    <location>
        <begin position="40"/>
        <end position="221"/>
    </location>
</feature>
<dbReference type="Proteomes" id="UP000287853">
    <property type="component" value="Unassembled WGS sequence"/>
</dbReference>
<protein>
    <recommendedName>
        <fullName evidence="4">Lipoprotein</fullName>
    </recommendedName>
</protein>
<feature type="signal peptide" evidence="1">
    <location>
        <begin position="1"/>
        <end position="39"/>
    </location>
</feature>
<evidence type="ECO:0000313" key="3">
    <source>
        <dbReference type="Proteomes" id="UP000287853"/>
    </source>
</evidence>
<dbReference type="EMBL" id="MTKO01000013">
    <property type="protein sequence ID" value="RWX47945.1"/>
    <property type="molecule type" value="Genomic_DNA"/>
</dbReference>
<keyword evidence="1" id="KW-0732">Signal</keyword>